<dbReference type="EMBL" id="GGEC01070097">
    <property type="protein sequence ID" value="MBX50581.1"/>
    <property type="molecule type" value="Transcribed_RNA"/>
</dbReference>
<name>A0A2P2P7J6_RHIMU</name>
<reference evidence="1" key="1">
    <citation type="submission" date="2018-02" db="EMBL/GenBank/DDBJ databases">
        <title>Rhizophora mucronata_Transcriptome.</title>
        <authorList>
            <person name="Meera S.P."/>
            <person name="Sreeshan A."/>
            <person name="Augustine A."/>
        </authorList>
    </citation>
    <scope>NUCLEOTIDE SEQUENCE</scope>
    <source>
        <tissue evidence="1">Leaf</tissue>
    </source>
</reference>
<protein>
    <submittedName>
        <fullName evidence="1">Uncharacterized protein</fullName>
    </submittedName>
</protein>
<organism evidence="1">
    <name type="scientific">Rhizophora mucronata</name>
    <name type="common">Asiatic mangrove</name>
    <dbReference type="NCBI Taxonomy" id="61149"/>
    <lineage>
        <taxon>Eukaryota</taxon>
        <taxon>Viridiplantae</taxon>
        <taxon>Streptophyta</taxon>
        <taxon>Embryophyta</taxon>
        <taxon>Tracheophyta</taxon>
        <taxon>Spermatophyta</taxon>
        <taxon>Magnoliopsida</taxon>
        <taxon>eudicotyledons</taxon>
        <taxon>Gunneridae</taxon>
        <taxon>Pentapetalae</taxon>
        <taxon>rosids</taxon>
        <taxon>fabids</taxon>
        <taxon>Malpighiales</taxon>
        <taxon>Rhizophoraceae</taxon>
        <taxon>Rhizophora</taxon>
    </lineage>
</organism>
<proteinExistence type="predicted"/>
<sequence length="65" mass="7915">MPGFFSLCNIFGKHETRSDFFEECKTLYQKVRVKYRTKQNRRDLIQVILRSILLLLRSKDSLYRD</sequence>
<accession>A0A2P2P7J6</accession>
<evidence type="ECO:0000313" key="1">
    <source>
        <dbReference type="EMBL" id="MBX50581.1"/>
    </source>
</evidence>
<dbReference type="AlphaFoldDB" id="A0A2P2P7J6"/>